<dbReference type="Gene3D" id="3.40.1180.10">
    <property type="entry name" value="Decaprenyl diphosphate synthase-like"/>
    <property type="match status" value="1"/>
</dbReference>
<comment type="caution">
    <text evidence="3">The sequence shown here is derived from an EMBL/GenBank/DDBJ whole genome shotgun (WGS) entry which is preliminary data.</text>
</comment>
<keyword evidence="1 2" id="KW-0808">Transferase</keyword>
<dbReference type="Proteomes" id="UP000768462">
    <property type="component" value="Unassembled WGS sequence"/>
</dbReference>
<feature type="binding site" evidence="2">
    <location>
        <position position="223"/>
    </location>
    <ligand>
        <name>Mg(2+)</name>
        <dbReference type="ChEBI" id="CHEBI:18420"/>
    </ligand>
</feature>
<evidence type="ECO:0000256" key="1">
    <source>
        <dbReference type="ARBA" id="ARBA00022679"/>
    </source>
</evidence>
<name>A0A927W9J6_9CLOT</name>
<feature type="binding site" evidence="2">
    <location>
        <position position="204"/>
    </location>
    <ligand>
        <name>substrate</name>
    </ligand>
</feature>
<feature type="binding site" evidence="2">
    <location>
        <position position="53"/>
    </location>
    <ligand>
        <name>substrate</name>
    </ligand>
</feature>
<feature type="binding site" evidence="2">
    <location>
        <begin position="210"/>
        <end position="212"/>
    </location>
    <ligand>
        <name>substrate</name>
    </ligand>
</feature>
<dbReference type="GO" id="GO:0016094">
    <property type="term" value="P:polyprenol biosynthetic process"/>
    <property type="evidence" value="ECO:0007669"/>
    <property type="project" value="TreeGrafter"/>
</dbReference>
<feature type="binding site" evidence="2">
    <location>
        <position position="87"/>
    </location>
    <ligand>
        <name>substrate</name>
    </ligand>
</feature>
<feature type="active site" description="Proton acceptor" evidence="2">
    <location>
        <position position="84"/>
    </location>
</feature>
<feature type="binding site" evidence="2">
    <location>
        <position position="36"/>
    </location>
    <ligand>
        <name>Mg(2+)</name>
        <dbReference type="ChEBI" id="CHEBI:18420"/>
    </ligand>
</feature>
<dbReference type="GO" id="GO:0008834">
    <property type="term" value="F:ditrans,polycis-undecaprenyl-diphosphate synthase [(2E,6E)-farnesyl-diphosphate specific] activity"/>
    <property type="evidence" value="ECO:0007669"/>
    <property type="project" value="TreeGrafter"/>
</dbReference>
<dbReference type="GO" id="GO:0030145">
    <property type="term" value="F:manganese ion binding"/>
    <property type="evidence" value="ECO:0007669"/>
    <property type="project" value="TreeGrafter"/>
</dbReference>
<keyword evidence="2" id="KW-0460">Magnesium</keyword>
<dbReference type="SUPFAM" id="SSF64005">
    <property type="entry name" value="Undecaprenyl diphosphate synthase"/>
    <property type="match status" value="1"/>
</dbReference>
<keyword evidence="2" id="KW-0479">Metal-binding</keyword>
<feature type="binding site" evidence="2">
    <location>
        <position position="41"/>
    </location>
    <ligand>
        <name>substrate</name>
    </ligand>
</feature>
<dbReference type="CDD" id="cd00475">
    <property type="entry name" value="Cis_IPPS"/>
    <property type="match status" value="1"/>
</dbReference>
<evidence type="ECO:0000313" key="4">
    <source>
        <dbReference type="Proteomes" id="UP000768462"/>
    </source>
</evidence>
<dbReference type="PANTHER" id="PTHR10291">
    <property type="entry name" value="DEHYDRODOLICHYL DIPHOSPHATE SYNTHASE FAMILY MEMBER"/>
    <property type="match status" value="1"/>
</dbReference>
<dbReference type="PROSITE" id="PS01066">
    <property type="entry name" value="UPP_SYNTHASE"/>
    <property type="match status" value="1"/>
</dbReference>
<dbReference type="Pfam" id="PF01255">
    <property type="entry name" value="Prenyltransf"/>
    <property type="match status" value="1"/>
</dbReference>
<protein>
    <recommendedName>
        <fullName evidence="2">Isoprenyl transferase</fullName>
        <ecNumber evidence="2">2.5.1.-</ecNumber>
    </recommendedName>
</protein>
<dbReference type="EMBL" id="SVCM01000127">
    <property type="protein sequence ID" value="MBE6060736.1"/>
    <property type="molecule type" value="Genomic_DNA"/>
</dbReference>
<dbReference type="HAMAP" id="MF_01139">
    <property type="entry name" value="ISPT"/>
    <property type="match status" value="1"/>
</dbReference>
<dbReference type="InterPro" id="IPR001441">
    <property type="entry name" value="UPP_synth-like"/>
</dbReference>
<dbReference type="NCBIfam" id="NF011405">
    <property type="entry name" value="PRK14830.1"/>
    <property type="match status" value="1"/>
</dbReference>
<reference evidence="3" key="1">
    <citation type="submission" date="2019-04" db="EMBL/GenBank/DDBJ databases">
        <title>Evolution of Biomass-Degrading Anaerobic Consortia Revealed by Metagenomics.</title>
        <authorList>
            <person name="Peng X."/>
        </authorList>
    </citation>
    <scope>NUCLEOTIDE SEQUENCE</scope>
    <source>
        <strain evidence="3">SIG254</strain>
    </source>
</reference>
<evidence type="ECO:0000256" key="2">
    <source>
        <dbReference type="HAMAP-Rule" id="MF_01139"/>
    </source>
</evidence>
<comment type="similarity">
    <text evidence="2">Belongs to the UPP synthase family.</text>
</comment>
<dbReference type="EC" id="2.5.1.-" evidence="2"/>
<organism evidence="3 4">
    <name type="scientific">Clostridium sulfidigenes</name>
    <dbReference type="NCBI Taxonomy" id="318464"/>
    <lineage>
        <taxon>Bacteria</taxon>
        <taxon>Bacillati</taxon>
        <taxon>Bacillota</taxon>
        <taxon>Clostridia</taxon>
        <taxon>Eubacteriales</taxon>
        <taxon>Clostridiaceae</taxon>
        <taxon>Clostridium</taxon>
    </lineage>
</organism>
<feature type="active site" evidence="2">
    <location>
        <position position="36"/>
    </location>
</feature>
<comment type="function">
    <text evidence="2">Catalyzes the condensation of isopentenyl diphosphate (IPP) with allylic pyrophosphates generating different type of terpenoids.</text>
</comment>
<feature type="binding site" evidence="2">
    <location>
        <position position="49"/>
    </location>
    <ligand>
        <name>substrate</name>
    </ligand>
</feature>
<sequence>MERYILDIFKFKKDTTKEKIQIDMERIPAHIAIIMDGNGRWAKQRKLPRTMGHRAGMKNIKMMVEESSNLGVKYLTLYAFSTENWKRSKEEVGALMDLVVEFINKEFEELHRNNVKLNSIGDISKLPEKSRAAVENAMYKTRNNTGLTLNIALNYGGRDEIVKGVKEIAKEVLEGKLQVDNIDDKIISDHLYTSGMPDPDIVIRPSGELRLSNYLLWQSAYSEFWFSNINWPDFTKEDLRRAISDFQKRDRRFGGV</sequence>
<comment type="cofactor">
    <cofactor evidence="2">
        <name>Mg(2+)</name>
        <dbReference type="ChEBI" id="CHEBI:18420"/>
    </cofactor>
    <text evidence="2">Binds 2 magnesium ions per subunit.</text>
</comment>
<accession>A0A927W9J6</accession>
<gene>
    <name evidence="3" type="ORF">E7215_11275</name>
</gene>
<feature type="binding site" evidence="2">
    <location>
        <begin position="37"/>
        <end position="40"/>
    </location>
    <ligand>
        <name>substrate</name>
    </ligand>
</feature>
<feature type="binding site" evidence="2">
    <location>
        <position position="85"/>
    </location>
    <ligand>
        <name>substrate</name>
    </ligand>
</feature>
<dbReference type="AlphaFoldDB" id="A0A927W9J6"/>
<dbReference type="GO" id="GO:0005829">
    <property type="term" value="C:cytosol"/>
    <property type="evidence" value="ECO:0007669"/>
    <property type="project" value="TreeGrafter"/>
</dbReference>
<dbReference type="InterPro" id="IPR036424">
    <property type="entry name" value="UPP_synth-like_sf"/>
</dbReference>
<dbReference type="NCBIfam" id="TIGR00055">
    <property type="entry name" value="uppS"/>
    <property type="match status" value="1"/>
</dbReference>
<dbReference type="PANTHER" id="PTHR10291:SF0">
    <property type="entry name" value="DEHYDRODOLICHYL DIPHOSPHATE SYNTHASE 2"/>
    <property type="match status" value="1"/>
</dbReference>
<dbReference type="FunFam" id="3.40.1180.10:FF:000001">
    <property type="entry name" value="(2E,6E)-farnesyl-diphosphate-specific ditrans,polycis-undecaprenyl-diphosphate synthase"/>
    <property type="match status" value="1"/>
</dbReference>
<feature type="binding site" evidence="2">
    <location>
        <begin position="81"/>
        <end position="83"/>
    </location>
    <ligand>
        <name>substrate</name>
    </ligand>
</feature>
<proteinExistence type="inferred from homology"/>
<dbReference type="InterPro" id="IPR018520">
    <property type="entry name" value="UPP_synth-like_CS"/>
</dbReference>
<comment type="subunit">
    <text evidence="2">Homodimer.</text>
</comment>
<evidence type="ECO:0000313" key="3">
    <source>
        <dbReference type="EMBL" id="MBE6060736.1"/>
    </source>
</evidence>
<dbReference type="GO" id="GO:0000287">
    <property type="term" value="F:magnesium ion binding"/>
    <property type="evidence" value="ECO:0007669"/>
    <property type="project" value="UniProtKB-UniRule"/>
</dbReference>